<dbReference type="InterPro" id="IPR011010">
    <property type="entry name" value="DNA_brk_join_enz"/>
</dbReference>
<comment type="similarity">
    <text evidence="1">Belongs to the 'phage' integrase family.</text>
</comment>
<dbReference type="Gene3D" id="1.10.443.10">
    <property type="entry name" value="Intergrase catalytic core"/>
    <property type="match status" value="1"/>
</dbReference>
<evidence type="ECO:0000313" key="6">
    <source>
        <dbReference type="EMBL" id="MFC3151499.1"/>
    </source>
</evidence>
<dbReference type="InterPro" id="IPR025166">
    <property type="entry name" value="Integrase_DNA_bind_dom"/>
</dbReference>
<dbReference type="InterPro" id="IPR038488">
    <property type="entry name" value="Integrase_DNA-bd_sf"/>
</dbReference>
<evidence type="ECO:0000256" key="3">
    <source>
        <dbReference type="ARBA" id="ARBA00023125"/>
    </source>
</evidence>
<dbReference type="InterPro" id="IPR013762">
    <property type="entry name" value="Integrase-like_cat_sf"/>
</dbReference>
<dbReference type="InterPro" id="IPR050808">
    <property type="entry name" value="Phage_Integrase"/>
</dbReference>
<dbReference type="PROSITE" id="PS51898">
    <property type="entry name" value="TYR_RECOMBINASE"/>
    <property type="match status" value="1"/>
</dbReference>
<evidence type="ECO:0000256" key="4">
    <source>
        <dbReference type="ARBA" id="ARBA00023172"/>
    </source>
</evidence>
<keyword evidence="2" id="KW-0229">DNA integration</keyword>
<dbReference type="Gene3D" id="3.30.160.390">
    <property type="entry name" value="Integrase, DNA-binding domain"/>
    <property type="match status" value="1"/>
</dbReference>
<evidence type="ECO:0000313" key="7">
    <source>
        <dbReference type="Proteomes" id="UP001595476"/>
    </source>
</evidence>
<reference evidence="7" key="1">
    <citation type="journal article" date="2019" name="Int. J. Syst. Evol. Microbiol.">
        <title>The Global Catalogue of Microorganisms (GCM) 10K type strain sequencing project: providing services to taxonomists for standard genome sequencing and annotation.</title>
        <authorList>
            <consortium name="The Broad Institute Genomics Platform"/>
            <consortium name="The Broad Institute Genome Sequencing Center for Infectious Disease"/>
            <person name="Wu L."/>
            <person name="Ma J."/>
        </authorList>
    </citation>
    <scope>NUCLEOTIDE SEQUENCE [LARGE SCALE GENOMIC DNA]</scope>
    <source>
        <strain evidence="7">KCTC 52438</strain>
    </source>
</reference>
<keyword evidence="4" id="KW-0233">DNA recombination</keyword>
<evidence type="ECO:0000259" key="5">
    <source>
        <dbReference type="PROSITE" id="PS51898"/>
    </source>
</evidence>
<evidence type="ECO:0000256" key="2">
    <source>
        <dbReference type="ARBA" id="ARBA00022908"/>
    </source>
</evidence>
<dbReference type="RefSeq" id="WP_386720371.1">
    <property type="nucleotide sequence ID" value="NZ_JBHRSZ010000004.1"/>
</dbReference>
<proteinExistence type="inferred from homology"/>
<evidence type="ECO:0000256" key="1">
    <source>
        <dbReference type="ARBA" id="ARBA00008857"/>
    </source>
</evidence>
<dbReference type="PANTHER" id="PTHR30629:SF2">
    <property type="entry name" value="PROPHAGE INTEGRASE INTS-RELATED"/>
    <property type="match status" value="1"/>
</dbReference>
<dbReference type="Pfam" id="PF13356">
    <property type="entry name" value="Arm-DNA-bind_3"/>
    <property type="match status" value="1"/>
</dbReference>
<dbReference type="InterPro" id="IPR002104">
    <property type="entry name" value="Integrase_catalytic"/>
</dbReference>
<dbReference type="InterPro" id="IPR010998">
    <property type="entry name" value="Integrase_recombinase_N"/>
</dbReference>
<gene>
    <name evidence="6" type="ORF">ACFOEK_10720</name>
</gene>
<keyword evidence="7" id="KW-1185">Reference proteome</keyword>
<keyword evidence="3" id="KW-0238">DNA-binding</keyword>
<dbReference type="PANTHER" id="PTHR30629">
    <property type="entry name" value="PROPHAGE INTEGRASE"/>
    <property type="match status" value="1"/>
</dbReference>
<sequence length="441" mass="49711">MATLTQAFIKSLGPRKNKYTVSDTGTGSVSGLRIVVQPSGWKSWAVYYDTGKTMLNGRKQKKTVTLGYVDTISLDSARQQAREIIEQTSGATAHKKRENVRKFEEERSEVDFIKPNIKELFEEYLKDREAEGTKVIHNIRGYLINRMSDNLLSMEAREVRMSDIEEALDASFKSDSSWNMALSYVKAAFGYVRGTAKVRNHFGLPDYNPIADIRKKRIQIKTGYIPTLEDLAALWVECENYMSRHSANLTRAIIAGVGSRPSEIQQRKWDDLQSITHDGKHVRLLVMPETKMNKPHSIVCNDLMWECIKEADHLKEHASKCQKEFIFPSYSLYVGDYASVSGIGNSIRRARAAGAIANPVTIKHVRHAFSTIMGDNGVKADVIARCQNHSLGSAVNERHYGRSVFIAEKLEGSLKWNELLTKAIDDYRTQKRADQSAEAAA</sequence>
<name>A0ABV7HCA3_9GAMM</name>
<dbReference type="Proteomes" id="UP001595476">
    <property type="component" value="Unassembled WGS sequence"/>
</dbReference>
<organism evidence="6 7">
    <name type="scientific">Litoribrevibacter euphylliae</name>
    <dbReference type="NCBI Taxonomy" id="1834034"/>
    <lineage>
        <taxon>Bacteria</taxon>
        <taxon>Pseudomonadati</taxon>
        <taxon>Pseudomonadota</taxon>
        <taxon>Gammaproteobacteria</taxon>
        <taxon>Oceanospirillales</taxon>
        <taxon>Oceanospirillaceae</taxon>
        <taxon>Litoribrevibacter</taxon>
    </lineage>
</organism>
<comment type="caution">
    <text evidence="6">The sequence shown here is derived from an EMBL/GenBank/DDBJ whole genome shotgun (WGS) entry which is preliminary data.</text>
</comment>
<dbReference type="SUPFAM" id="SSF56349">
    <property type="entry name" value="DNA breaking-rejoining enzymes"/>
    <property type="match status" value="1"/>
</dbReference>
<dbReference type="Gene3D" id="1.10.150.130">
    <property type="match status" value="1"/>
</dbReference>
<dbReference type="EMBL" id="JBHRSZ010000004">
    <property type="protein sequence ID" value="MFC3151499.1"/>
    <property type="molecule type" value="Genomic_DNA"/>
</dbReference>
<protein>
    <submittedName>
        <fullName evidence="6">Tyrosine-type recombinase/integrase</fullName>
    </submittedName>
</protein>
<feature type="domain" description="Tyr recombinase" evidence="5">
    <location>
        <begin position="221"/>
        <end position="415"/>
    </location>
</feature>
<accession>A0ABV7HCA3</accession>
<dbReference type="Pfam" id="PF00589">
    <property type="entry name" value="Phage_integrase"/>
    <property type="match status" value="1"/>
</dbReference>